<dbReference type="RefSeq" id="WP_390289755.1">
    <property type="nucleotide sequence ID" value="NZ_JBHUDI010000011.1"/>
</dbReference>
<feature type="region of interest" description="Disordered" evidence="3">
    <location>
        <begin position="27"/>
        <end position="54"/>
    </location>
</feature>
<dbReference type="InterPro" id="IPR000923">
    <property type="entry name" value="BlueCu_1"/>
</dbReference>
<accession>A0ABD6BJU8</accession>
<dbReference type="AlphaFoldDB" id="A0ABD6BJU8"/>
<comment type="caution">
    <text evidence="5">The sequence shown here is derived from an EMBL/GenBank/DDBJ whole genome shotgun (WGS) entry which is preliminary data.</text>
</comment>
<dbReference type="SUPFAM" id="SSF49503">
    <property type="entry name" value="Cupredoxins"/>
    <property type="match status" value="1"/>
</dbReference>
<evidence type="ECO:0000259" key="4">
    <source>
        <dbReference type="Pfam" id="PF00127"/>
    </source>
</evidence>
<keyword evidence="1" id="KW-0479">Metal-binding</keyword>
<dbReference type="Pfam" id="PF00127">
    <property type="entry name" value="Copper-bind"/>
    <property type="match status" value="1"/>
</dbReference>
<name>A0ABD6BJU8_9EURY</name>
<evidence type="ECO:0000256" key="3">
    <source>
        <dbReference type="SAM" id="MobiDB-lite"/>
    </source>
</evidence>
<organism evidence="5 6">
    <name type="scientific">Haloarchaeobius amylolyticus</name>
    <dbReference type="NCBI Taxonomy" id="1198296"/>
    <lineage>
        <taxon>Archaea</taxon>
        <taxon>Methanobacteriati</taxon>
        <taxon>Methanobacteriota</taxon>
        <taxon>Stenosarchaea group</taxon>
        <taxon>Halobacteria</taxon>
        <taxon>Halobacteriales</taxon>
        <taxon>Halorubellaceae</taxon>
        <taxon>Haloarchaeobius</taxon>
    </lineage>
</organism>
<dbReference type="InterPro" id="IPR008972">
    <property type="entry name" value="Cupredoxin"/>
</dbReference>
<proteinExistence type="predicted"/>
<keyword evidence="6" id="KW-1185">Reference proteome</keyword>
<gene>
    <name evidence="5" type="ORF">ACFR99_16840</name>
</gene>
<evidence type="ECO:0000256" key="2">
    <source>
        <dbReference type="ARBA" id="ARBA00023008"/>
    </source>
</evidence>
<dbReference type="InterPro" id="IPR006311">
    <property type="entry name" value="TAT_signal"/>
</dbReference>
<protein>
    <submittedName>
        <fullName evidence="5">Plastocyanin/azurin family copper-binding protein</fullName>
    </submittedName>
</protein>
<dbReference type="EMBL" id="JBHUDI010000011">
    <property type="protein sequence ID" value="MFD1565206.1"/>
    <property type="molecule type" value="Genomic_DNA"/>
</dbReference>
<evidence type="ECO:0000256" key="1">
    <source>
        <dbReference type="ARBA" id="ARBA00022723"/>
    </source>
</evidence>
<dbReference type="PROSITE" id="PS51318">
    <property type="entry name" value="TAT"/>
    <property type="match status" value="1"/>
</dbReference>
<keyword evidence="2" id="KW-0186">Copper</keyword>
<sequence length="157" mass="16284">MAQDNPVSRRTALKLTGAAASTALIAGCSGGGNGNGNGNGNGGGSDGVEIESGTEVDFSGQTTHWEGLAPSDIEGEQNPTLILQEGEEYTFGWSEGDGANHNLEIRDSNGEIVDDLTTGDPVAEPGDDQTLTFEANSDMAVYRCDPHPQMEGEIVVE</sequence>
<evidence type="ECO:0000313" key="6">
    <source>
        <dbReference type="Proteomes" id="UP001597076"/>
    </source>
</evidence>
<evidence type="ECO:0000313" key="5">
    <source>
        <dbReference type="EMBL" id="MFD1565206.1"/>
    </source>
</evidence>
<dbReference type="GO" id="GO:0046872">
    <property type="term" value="F:metal ion binding"/>
    <property type="evidence" value="ECO:0007669"/>
    <property type="project" value="UniProtKB-KW"/>
</dbReference>
<dbReference type="Gene3D" id="2.60.40.420">
    <property type="entry name" value="Cupredoxins - blue copper proteins"/>
    <property type="match status" value="1"/>
</dbReference>
<reference evidence="5 6" key="1">
    <citation type="journal article" date="2019" name="Int. J. Syst. Evol. Microbiol.">
        <title>The Global Catalogue of Microorganisms (GCM) 10K type strain sequencing project: providing services to taxonomists for standard genome sequencing and annotation.</title>
        <authorList>
            <consortium name="The Broad Institute Genomics Platform"/>
            <consortium name="The Broad Institute Genome Sequencing Center for Infectious Disease"/>
            <person name="Wu L."/>
            <person name="Ma J."/>
        </authorList>
    </citation>
    <scope>NUCLEOTIDE SEQUENCE [LARGE SCALE GENOMIC DNA]</scope>
    <source>
        <strain evidence="5 6">CGMCC 1.12230</strain>
    </source>
</reference>
<feature type="compositionally biased region" description="Gly residues" evidence="3">
    <location>
        <begin position="28"/>
        <end position="46"/>
    </location>
</feature>
<feature type="domain" description="Blue (type 1) copper" evidence="4">
    <location>
        <begin position="82"/>
        <end position="157"/>
    </location>
</feature>
<dbReference type="Proteomes" id="UP001597076">
    <property type="component" value="Unassembled WGS sequence"/>
</dbReference>